<reference evidence="1" key="2">
    <citation type="journal article" date="2022" name="New Phytol.">
        <title>Evolutionary transition to the ectomycorrhizal habit in the genomes of a hyperdiverse lineage of mushroom-forming fungi.</title>
        <authorList>
            <person name="Looney B."/>
            <person name="Miyauchi S."/>
            <person name="Morin E."/>
            <person name="Drula E."/>
            <person name="Courty P.E."/>
            <person name="Kohler A."/>
            <person name="Kuo A."/>
            <person name="LaButti K."/>
            <person name="Pangilinan J."/>
            <person name="Lipzen A."/>
            <person name="Riley R."/>
            <person name="Andreopoulos W."/>
            <person name="He G."/>
            <person name="Johnson J."/>
            <person name="Nolan M."/>
            <person name="Tritt A."/>
            <person name="Barry K.W."/>
            <person name="Grigoriev I.V."/>
            <person name="Nagy L.G."/>
            <person name="Hibbett D."/>
            <person name="Henrissat B."/>
            <person name="Matheny P.B."/>
            <person name="Labbe J."/>
            <person name="Martin F.M."/>
        </authorList>
    </citation>
    <scope>NUCLEOTIDE SEQUENCE</scope>
    <source>
        <strain evidence="1">HHB10654</strain>
    </source>
</reference>
<evidence type="ECO:0000313" key="2">
    <source>
        <dbReference type="Proteomes" id="UP000814140"/>
    </source>
</evidence>
<organism evidence="1 2">
    <name type="scientific">Artomyces pyxidatus</name>
    <dbReference type="NCBI Taxonomy" id="48021"/>
    <lineage>
        <taxon>Eukaryota</taxon>
        <taxon>Fungi</taxon>
        <taxon>Dikarya</taxon>
        <taxon>Basidiomycota</taxon>
        <taxon>Agaricomycotina</taxon>
        <taxon>Agaricomycetes</taxon>
        <taxon>Russulales</taxon>
        <taxon>Auriscalpiaceae</taxon>
        <taxon>Artomyces</taxon>
    </lineage>
</organism>
<dbReference type="EMBL" id="MU277199">
    <property type="protein sequence ID" value="KAI0064230.1"/>
    <property type="molecule type" value="Genomic_DNA"/>
</dbReference>
<proteinExistence type="predicted"/>
<accession>A0ACB8T8H9</accession>
<gene>
    <name evidence="1" type="ORF">BV25DRAFT_296543</name>
</gene>
<name>A0ACB8T8H9_9AGAM</name>
<keyword evidence="2" id="KW-1185">Reference proteome</keyword>
<dbReference type="Proteomes" id="UP000814140">
    <property type="component" value="Unassembled WGS sequence"/>
</dbReference>
<reference evidence="1" key="1">
    <citation type="submission" date="2021-03" db="EMBL/GenBank/DDBJ databases">
        <authorList>
            <consortium name="DOE Joint Genome Institute"/>
            <person name="Ahrendt S."/>
            <person name="Looney B.P."/>
            <person name="Miyauchi S."/>
            <person name="Morin E."/>
            <person name="Drula E."/>
            <person name="Courty P.E."/>
            <person name="Chicoki N."/>
            <person name="Fauchery L."/>
            <person name="Kohler A."/>
            <person name="Kuo A."/>
            <person name="Labutti K."/>
            <person name="Pangilinan J."/>
            <person name="Lipzen A."/>
            <person name="Riley R."/>
            <person name="Andreopoulos W."/>
            <person name="He G."/>
            <person name="Johnson J."/>
            <person name="Barry K.W."/>
            <person name="Grigoriev I.V."/>
            <person name="Nagy L."/>
            <person name="Hibbett D."/>
            <person name="Henrissat B."/>
            <person name="Matheny P.B."/>
            <person name="Labbe J."/>
            <person name="Martin F."/>
        </authorList>
    </citation>
    <scope>NUCLEOTIDE SEQUENCE</scope>
    <source>
        <strain evidence="1">HHB10654</strain>
    </source>
</reference>
<comment type="caution">
    <text evidence="1">The sequence shown here is derived from an EMBL/GenBank/DDBJ whole genome shotgun (WGS) entry which is preliminary data.</text>
</comment>
<sequence>MYKAWFHYRARRNKLAPISRLPPEILLRILLLHINSYDSHAASTNFPPWIDITYVCCHWRAVALESAMLWRNVDFSRLSGKWVGAFLVRSQSIPITIVCDEPKRSSVERLVHHLHHLERLTLVSTQQSDENAFHDVCVGLPSAPQLRFLALSTAYLHALPEDVFRGFTPRLRLLELCNITGLPLEARLTPHLTTFVIRYTQSLNTDHSLSLPFDQLFDFSGELPALKSLCLENCVPRRPAQQPTNRSALQLRNLKVLILGGERTDCICMLNHLVLPHLTTVTILLPNFSGLEGATIFNTVFAAIPVHLLPDPAMPRYHAKVWHAWGQTAGTPDFHTELRRFSDDGTKNRLALGISIETRGRRDLYGALVDQFLEALPAEIRSAHMRKLVLCPSLKIQQLVRTDWPRMLRETRELKVLNVHGIIGLLVCKTLADSLVTVAGQPAGDAPPAIVLPKLSSLVLQDFDFANPFPCIQGRMILYIPMYKGIVKYLRARHQADTPLDTLRVMGHCSNGKWDWLDELTDVVGSVVRFDVVEVDPLPADSLDVEE</sequence>
<evidence type="ECO:0000313" key="1">
    <source>
        <dbReference type="EMBL" id="KAI0064230.1"/>
    </source>
</evidence>
<protein>
    <submittedName>
        <fullName evidence="1">Uncharacterized protein</fullName>
    </submittedName>
</protein>